<dbReference type="EMBL" id="UZAL01006879">
    <property type="protein sequence ID" value="VDO97021.1"/>
    <property type="molecule type" value="Genomic_DNA"/>
</dbReference>
<organism evidence="1 2">
    <name type="scientific">Schistosoma mattheei</name>
    <dbReference type="NCBI Taxonomy" id="31246"/>
    <lineage>
        <taxon>Eukaryota</taxon>
        <taxon>Metazoa</taxon>
        <taxon>Spiralia</taxon>
        <taxon>Lophotrochozoa</taxon>
        <taxon>Platyhelminthes</taxon>
        <taxon>Trematoda</taxon>
        <taxon>Digenea</taxon>
        <taxon>Strigeidida</taxon>
        <taxon>Schistosomatoidea</taxon>
        <taxon>Schistosomatidae</taxon>
        <taxon>Schistosoma</taxon>
    </lineage>
</organism>
<evidence type="ECO:0000313" key="2">
    <source>
        <dbReference type="Proteomes" id="UP000269396"/>
    </source>
</evidence>
<reference evidence="1 2" key="1">
    <citation type="submission" date="2018-11" db="EMBL/GenBank/DDBJ databases">
        <authorList>
            <consortium name="Pathogen Informatics"/>
        </authorList>
    </citation>
    <scope>NUCLEOTIDE SEQUENCE [LARGE SCALE GENOMIC DNA]</scope>
    <source>
        <strain>Denwood</strain>
        <strain evidence="2">Zambia</strain>
    </source>
</reference>
<dbReference type="Proteomes" id="UP000269396">
    <property type="component" value="Unassembled WGS sequence"/>
</dbReference>
<proteinExistence type="predicted"/>
<keyword evidence="2" id="KW-1185">Reference proteome</keyword>
<evidence type="ECO:0000313" key="1">
    <source>
        <dbReference type="EMBL" id="VDO97021.1"/>
    </source>
</evidence>
<protein>
    <submittedName>
        <fullName evidence="1">Uncharacterized protein</fullName>
    </submittedName>
</protein>
<accession>A0A183NN97</accession>
<gene>
    <name evidence="1" type="ORF">SMTD_LOCUS3583</name>
</gene>
<dbReference type="AlphaFoldDB" id="A0A183NN97"/>
<sequence length="46" mass="5714">MNRYNSYIHQHIEFFITYNDRCKLTRFVVIFDGRNFSNTTMITNYK</sequence>
<name>A0A183NN97_9TREM</name>